<dbReference type="STRING" id="75743.A0A401QJI0"/>
<gene>
    <name evidence="1" type="ORF">scyTo_0026248</name>
</gene>
<evidence type="ECO:0000313" key="1">
    <source>
        <dbReference type="EMBL" id="GCB85540.1"/>
    </source>
</evidence>
<organism evidence="1 2">
    <name type="scientific">Scyliorhinus torazame</name>
    <name type="common">Cloudy catshark</name>
    <name type="synonym">Catulus torazame</name>
    <dbReference type="NCBI Taxonomy" id="75743"/>
    <lineage>
        <taxon>Eukaryota</taxon>
        <taxon>Metazoa</taxon>
        <taxon>Chordata</taxon>
        <taxon>Craniata</taxon>
        <taxon>Vertebrata</taxon>
        <taxon>Chondrichthyes</taxon>
        <taxon>Elasmobranchii</taxon>
        <taxon>Galeomorphii</taxon>
        <taxon>Galeoidea</taxon>
        <taxon>Carcharhiniformes</taxon>
        <taxon>Scyliorhinidae</taxon>
        <taxon>Scyliorhinus</taxon>
    </lineage>
</organism>
<dbReference type="EMBL" id="BFAA01175209">
    <property type="protein sequence ID" value="GCB85540.1"/>
    <property type="molecule type" value="Genomic_DNA"/>
</dbReference>
<evidence type="ECO:0000313" key="2">
    <source>
        <dbReference type="Proteomes" id="UP000288216"/>
    </source>
</evidence>
<dbReference type="OrthoDB" id="10426050at2759"/>
<name>A0A401QJI0_SCYTO</name>
<sequence length="95" mass="10269">MVGSRSGGGGGGGGAAAGRAKFSVEELYGLNNNKKPKCMGPPIKSAMGKSFGLRADQVTEDDRRLLEERRLEMFLQECQLSLDQTVAERTGMVYR</sequence>
<accession>A0A401QJI0</accession>
<keyword evidence="2" id="KW-1185">Reference proteome</keyword>
<protein>
    <submittedName>
        <fullName evidence="1">Uncharacterized protein</fullName>
    </submittedName>
</protein>
<dbReference type="OMA" id="EMFLQEC"/>
<dbReference type="Proteomes" id="UP000288216">
    <property type="component" value="Unassembled WGS sequence"/>
</dbReference>
<comment type="caution">
    <text evidence="1">The sequence shown here is derived from an EMBL/GenBank/DDBJ whole genome shotgun (WGS) entry which is preliminary data.</text>
</comment>
<dbReference type="AlphaFoldDB" id="A0A401QJI0"/>
<proteinExistence type="predicted"/>
<reference evidence="1 2" key="1">
    <citation type="journal article" date="2018" name="Nat. Ecol. Evol.">
        <title>Shark genomes provide insights into elasmobranch evolution and the origin of vertebrates.</title>
        <authorList>
            <person name="Hara Y"/>
            <person name="Yamaguchi K"/>
            <person name="Onimaru K"/>
            <person name="Kadota M"/>
            <person name="Koyanagi M"/>
            <person name="Keeley SD"/>
            <person name="Tatsumi K"/>
            <person name="Tanaka K"/>
            <person name="Motone F"/>
            <person name="Kageyama Y"/>
            <person name="Nozu R"/>
            <person name="Adachi N"/>
            <person name="Nishimura O"/>
            <person name="Nakagawa R"/>
            <person name="Tanegashima C"/>
            <person name="Kiyatake I"/>
            <person name="Matsumoto R"/>
            <person name="Murakumo K"/>
            <person name="Nishida K"/>
            <person name="Terakita A"/>
            <person name="Kuratani S"/>
            <person name="Sato K"/>
            <person name="Hyodo S Kuraku.S."/>
        </authorList>
    </citation>
    <scope>NUCLEOTIDE SEQUENCE [LARGE SCALE GENOMIC DNA]</scope>
</reference>